<reference evidence="2 3" key="1">
    <citation type="submission" date="2024-09" db="EMBL/GenBank/DDBJ databases">
        <title>Chromosome-scale assembly of Riccia sorocarpa.</title>
        <authorList>
            <person name="Paukszto L."/>
        </authorList>
    </citation>
    <scope>NUCLEOTIDE SEQUENCE [LARGE SCALE GENOMIC DNA]</scope>
    <source>
        <strain evidence="2">LP-2024</strain>
        <tissue evidence="2">Aerial parts of the thallus</tissue>
    </source>
</reference>
<keyword evidence="3" id="KW-1185">Reference proteome</keyword>
<dbReference type="EMBL" id="JBJQOH010000001">
    <property type="protein sequence ID" value="KAL3699436.1"/>
    <property type="molecule type" value="Genomic_DNA"/>
</dbReference>
<accession>A0ABD3I805</accession>
<evidence type="ECO:0000313" key="3">
    <source>
        <dbReference type="Proteomes" id="UP001633002"/>
    </source>
</evidence>
<feature type="compositionally biased region" description="Basic and acidic residues" evidence="1">
    <location>
        <begin position="47"/>
        <end position="57"/>
    </location>
</feature>
<organism evidence="2 3">
    <name type="scientific">Riccia sorocarpa</name>
    <dbReference type="NCBI Taxonomy" id="122646"/>
    <lineage>
        <taxon>Eukaryota</taxon>
        <taxon>Viridiplantae</taxon>
        <taxon>Streptophyta</taxon>
        <taxon>Embryophyta</taxon>
        <taxon>Marchantiophyta</taxon>
        <taxon>Marchantiopsida</taxon>
        <taxon>Marchantiidae</taxon>
        <taxon>Marchantiales</taxon>
        <taxon>Ricciaceae</taxon>
        <taxon>Riccia</taxon>
    </lineage>
</organism>
<feature type="compositionally biased region" description="Basic and acidic residues" evidence="1">
    <location>
        <begin position="180"/>
        <end position="196"/>
    </location>
</feature>
<evidence type="ECO:0000313" key="2">
    <source>
        <dbReference type="EMBL" id="KAL3699436.1"/>
    </source>
</evidence>
<feature type="compositionally biased region" description="Basic and acidic residues" evidence="1">
    <location>
        <begin position="154"/>
        <end position="171"/>
    </location>
</feature>
<feature type="region of interest" description="Disordered" evidence="1">
    <location>
        <begin position="126"/>
        <end position="201"/>
    </location>
</feature>
<name>A0ABD3I805_9MARC</name>
<evidence type="ECO:0000256" key="1">
    <source>
        <dbReference type="SAM" id="MobiDB-lite"/>
    </source>
</evidence>
<dbReference type="Proteomes" id="UP001633002">
    <property type="component" value="Unassembled WGS sequence"/>
</dbReference>
<protein>
    <submittedName>
        <fullName evidence="2">Uncharacterized protein</fullName>
    </submittedName>
</protein>
<sequence>MDRRIKYKCPVKRVEEGQGQGDDDTIRDEDIFGEQEIIAMEFQQKANLDEPGLKQRQQENGSTRGVNGDNPSKTTAREEVEHHSDPGRNEGKRLQSLNMGADGYRLHMKNTLPHYITIGGSSSLHNHQVQGQNSNTAGKSLSEESGVQSAIKIKQTDQEADSRSEEGDQRSQRTACNELIPRHANEERRTGEDREQGNQGMNNLLQPFSHFFISGRKPTSQLRKNPLAVRADKGEGCASRIEAMLAAVTKKAQSLTSPLLSFEARIIGLKHAIFGSAIYQLMSASFKKGALRTIDSVLRGYIWSKDREGNQKRSLVRWDQIALPEVWGGMGVFELQRFQQALLCRTLLKAIQNPSQTQIHQLSHFKTALQSRSFPVPEFPEAPLILPALQHLLIGQSPPQFDTVEWKLPEGEDLQLGWRGKKIYEILLGNVSSEQTETMNKKWCLNWDVNGWKEVGPALAGGTRVKSPDGGN</sequence>
<feature type="compositionally biased region" description="Polar residues" evidence="1">
    <location>
        <begin position="126"/>
        <end position="148"/>
    </location>
</feature>
<comment type="caution">
    <text evidence="2">The sequence shown here is derived from an EMBL/GenBank/DDBJ whole genome shotgun (WGS) entry which is preliminary data.</text>
</comment>
<gene>
    <name evidence="2" type="ORF">R1sor_017458</name>
</gene>
<feature type="compositionally biased region" description="Polar residues" evidence="1">
    <location>
        <begin position="58"/>
        <end position="74"/>
    </location>
</feature>
<dbReference type="AlphaFoldDB" id="A0ABD3I805"/>
<feature type="compositionally biased region" description="Basic and acidic residues" evidence="1">
    <location>
        <begin position="75"/>
        <end position="93"/>
    </location>
</feature>
<feature type="compositionally biased region" description="Basic residues" evidence="1">
    <location>
        <begin position="1"/>
        <end position="11"/>
    </location>
</feature>
<proteinExistence type="predicted"/>
<feature type="region of interest" description="Disordered" evidence="1">
    <location>
        <begin position="1"/>
        <end position="94"/>
    </location>
</feature>
<feature type="compositionally biased region" description="Acidic residues" evidence="1">
    <location>
        <begin position="21"/>
        <end position="33"/>
    </location>
</feature>